<gene>
    <name evidence="15" type="primary">I1S0A1</name>
</gene>
<dbReference type="InterPro" id="IPR004591">
    <property type="entry name" value="Rfa1"/>
</dbReference>
<comment type="subcellular location">
    <subcellularLocation>
        <location evidence="1 9">Nucleus</location>
    </subcellularLocation>
</comment>
<dbReference type="Pfam" id="PF04057">
    <property type="entry name" value="Rep-A_N"/>
    <property type="match status" value="1"/>
</dbReference>
<dbReference type="FunFam" id="2.40.50.140:FF:000041">
    <property type="entry name" value="Replication protein A subunit"/>
    <property type="match status" value="1"/>
</dbReference>
<feature type="domain" description="OB" evidence="11">
    <location>
        <begin position="185"/>
        <end position="266"/>
    </location>
</feature>
<evidence type="ECO:0000256" key="5">
    <source>
        <dbReference type="ARBA" id="ARBA00022771"/>
    </source>
</evidence>
<keyword evidence="8 9" id="KW-0539">Nucleus</keyword>
<evidence type="ECO:0000259" key="14">
    <source>
        <dbReference type="Pfam" id="PF16900"/>
    </source>
</evidence>
<dbReference type="CDD" id="cd04474">
    <property type="entry name" value="RPA1_DBD_A"/>
    <property type="match status" value="1"/>
</dbReference>
<evidence type="ECO:0000256" key="1">
    <source>
        <dbReference type="ARBA" id="ARBA00004123"/>
    </source>
</evidence>
<dbReference type="PANTHER" id="PTHR47165">
    <property type="entry name" value="OS03G0429900 PROTEIN"/>
    <property type="match status" value="1"/>
</dbReference>
<dbReference type="GO" id="GO:0008270">
    <property type="term" value="F:zinc ion binding"/>
    <property type="evidence" value="ECO:0007669"/>
    <property type="project" value="UniProtKB-KW"/>
</dbReference>
<comment type="function">
    <text evidence="9">As part of the replication protein A (RPA/RP-A), a single-stranded DNA-binding heterotrimeric complex, may play an essential role in DNA replication, recombination and repair. Binds and stabilizes single-stranded DNA intermediates, preventing complementary DNA reannealing and recruiting different proteins involved in DNA metabolism.</text>
</comment>
<dbReference type="InterPro" id="IPR047192">
    <property type="entry name" value="Euk_RPA1_DBD_C"/>
</dbReference>
<dbReference type="InterPro" id="IPR007199">
    <property type="entry name" value="Rep_factor-A_N"/>
</dbReference>
<evidence type="ECO:0000256" key="10">
    <source>
        <dbReference type="SAM" id="MobiDB-lite"/>
    </source>
</evidence>
<accession>A0A5K1JT50</accession>
<dbReference type="CDD" id="cd04475">
    <property type="entry name" value="RPA1_DBD_B"/>
    <property type="match status" value="1"/>
</dbReference>
<dbReference type="SUPFAM" id="SSF50249">
    <property type="entry name" value="Nucleic acid-binding proteins"/>
    <property type="match status" value="4"/>
</dbReference>
<evidence type="ECO:0000259" key="11">
    <source>
        <dbReference type="Pfam" id="PF01336"/>
    </source>
</evidence>
<feature type="domain" description="Replication factor A C-terminal" evidence="13">
    <location>
        <begin position="451"/>
        <end position="595"/>
    </location>
</feature>
<evidence type="ECO:0000256" key="4">
    <source>
        <dbReference type="ARBA" id="ARBA00022723"/>
    </source>
</evidence>
<evidence type="ECO:0000256" key="2">
    <source>
        <dbReference type="ARBA" id="ARBA00005690"/>
    </source>
</evidence>
<dbReference type="FunFam" id="2.40.50.140:FF:000064">
    <property type="entry name" value="Replication protein A subunit"/>
    <property type="match status" value="1"/>
</dbReference>
<dbReference type="NCBIfam" id="TIGR00617">
    <property type="entry name" value="rpa1"/>
    <property type="match status" value="1"/>
</dbReference>
<evidence type="ECO:0000256" key="3">
    <source>
        <dbReference type="ARBA" id="ARBA00022705"/>
    </source>
</evidence>
<dbReference type="InterPro" id="IPR031657">
    <property type="entry name" value="REPA_OB_2"/>
</dbReference>
<evidence type="ECO:0000259" key="13">
    <source>
        <dbReference type="Pfam" id="PF08646"/>
    </source>
</evidence>
<evidence type="ECO:0000259" key="12">
    <source>
        <dbReference type="Pfam" id="PF04057"/>
    </source>
</evidence>
<dbReference type="GO" id="GO:0006260">
    <property type="term" value="P:DNA replication"/>
    <property type="evidence" value="ECO:0007669"/>
    <property type="project" value="UniProtKB-KW"/>
</dbReference>
<dbReference type="FunFam" id="2.40.50.140:FF:000090">
    <property type="entry name" value="Replication protein A subunit"/>
    <property type="match status" value="1"/>
</dbReference>
<organism evidence="15">
    <name type="scientific">Ganoderma boninense</name>
    <dbReference type="NCBI Taxonomy" id="34458"/>
    <lineage>
        <taxon>Eukaryota</taxon>
        <taxon>Fungi</taxon>
        <taxon>Dikarya</taxon>
        <taxon>Basidiomycota</taxon>
        <taxon>Agaricomycotina</taxon>
        <taxon>Agaricomycetes</taxon>
        <taxon>Polyporales</taxon>
        <taxon>Polyporaceae</taxon>
        <taxon>Ganoderma</taxon>
    </lineage>
</organism>
<dbReference type="GO" id="GO:0005662">
    <property type="term" value="C:DNA replication factor A complex"/>
    <property type="evidence" value="ECO:0007669"/>
    <property type="project" value="UniProtKB-ARBA"/>
</dbReference>
<proteinExistence type="inferred from homology"/>
<feature type="domain" description="Replication protein A OB" evidence="14">
    <location>
        <begin position="293"/>
        <end position="390"/>
    </location>
</feature>
<dbReference type="GO" id="GO:0007004">
    <property type="term" value="P:telomere maintenance via telomerase"/>
    <property type="evidence" value="ECO:0007669"/>
    <property type="project" value="UniProtKB-ARBA"/>
</dbReference>
<sequence>MSALPQLTAGICSRINENLSDDNELFNSQPTVQLLSFKKIPPTGGPTSNVDRYRVIVSDGEHFVQSMLATQLNCLVEEDLIAKCTIAIIEKFSVNLVQGKRLLIILAMRVLVKNADKIGTPVALQPRGEDGAPASAPITPAPSTSAPPTAAPAPQPTRQPAQASRAGRAPAIYPIESLSPYQNHWTIKARVTNKSDIREWSNQRGEGKLFNVTFMDESGEIRATAFNAAATEFYDRLQDGKVYLISKAKVGLAKKKFSNVNNEYELTLERNTEVEECADATDVPAMKFNFVSIGNLQDVAKDSTIDVIGVVKEVGELSSITSKATSKVIPKRELTIVDRSGFSVRLTLWGKQAEQYDSTDQPVIAFKGAKVGDFQGRSLSLMSSSTMHVDPDIPEAHALRGWYDAAPSDQKFQSHTGSMPSGGGVAFDRAEIRNLNDVKVSELGMYDKPDYFSARATVMHIKSDNISYPACPTQGCGKKVVQMGESWRCEKCDKSYPKPEYRFTVAMAVSDYSGQAWFQGFNEVGQLLFGKTADELVDIKERDDVKYNQVMERTIGTTYNFACRARQDTYNDQTRVRYGISRIMPLNYREEAKYLANLLLTSEWAR</sequence>
<dbReference type="InterPro" id="IPR012340">
    <property type="entry name" value="NA-bd_OB-fold"/>
</dbReference>
<feature type="compositionally biased region" description="Low complexity" evidence="10">
    <location>
        <begin position="132"/>
        <end position="148"/>
    </location>
</feature>
<dbReference type="Pfam" id="PF16900">
    <property type="entry name" value="REPA_OB_2"/>
    <property type="match status" value="1"/>
</dbReference>
<dbReference type="GO" id="GO:0006310">
    <property type="term" value="P:DNA recombination"/>
    <property type="evidence" value="ECO:0007669"/>
    <property type="project" value="InterPro"/>
</dbReference>
<comment type="subunit">
    <text evidence="9">Component of the heterotrimeric canonical replication protein A complex (RPA).</text>
</comment>
<reference evidence="15" key="1">
    <citation type="submission" date="2019-10" db="EMBL/GenBank/DDBJ databases">
        <authorList>
            <person name="Nor Muhammad N."/>
        </authorList>
    </citation>
    <scope>NUCLEOTIDE SEQUENCE</scope>
</reference>
<feature type="region of interest" description="Disordered" evidence="10">
    <location>
        <begin position="123"/>
        <end position="166"/>
    </location>
</feature>
<dbReference type="GO" id="GO:0000781">
    <property type="term" value="C:chromosome, telomeric region"/>
    <property type="evidence" value="ECO:0007669"/>
    <property type="project" value="UniProtKB-ARBA"/>
</dbReference>
<dbReference type="InterPro" id="IPR013955">
    <property type="entry name" value="Rep_factor-A_C"/>
</dbReference>
<dbReference type="GO" id="GO:0003677">
    <property type="term" value="F:DNA binding"/>
    <property type="evidence" value="ECO:0007669"/>
    <property type="project" value="UniProtKB-KW"/>
</dbReference>
<keyword evidence="5 9" id="KW-0863">Zinc-finger</keyword>
<evidence type="ECO:0000256" key="9">
    <source>
        <dbReference type="RuleBase" id="RU364130"/>
    </source>
</evidence>
<dbReference type="Gene3D" id="2.40.50.140">
    <property type="entry name" value="Nucleic acid-binding proteins"/>
    <property type="match status" value="4"/>
</dbReference>
<keyword evidence="3 9" id="KW-0235">DNA replication</keyword>
<evidence type="ECO:0000256" key="6">
    <source>
        <dbReference type="ARBA" id="ARBA00022833"/>
    </source>
</evidence>
<keyword evidence="6 9" id="KW-0862">Zinc</keyword>
<dbReference type="GO" id="GO:0006281">
    <property type="term" value="P:DNA repair"/>
    <property type="evidence" value="ECO:0007669"/>
    <property type="project" value="InterPro"/>
</dbReference>
<comment type="similarity">
    <text evidence="2 9">Belongs to the replication factor A protein 1 family.</text>
</comment>
<name>A0A5K1JT50_9APHY</name>
<feature type="domain" description="Replication factor-A protein 1 N-terminal" evidence="12">
    <location>
        <begin position="7"/>
        <end position="112"/>
    </location>
</feature>
<dbReference type="CDD" id="cd04476">
    <property type="entry name" value="RPA1_DBD_C"/>
    <property type="match status" value="1"/>
</dbReference>
<evidence type="ECO:0000256" key="7">
    <source>
        <dbReference type="ARBA" id="ARBA00023125"/>
    </source>
</evidence>
<dbReference type="Pfam" id="PF08646">
    <property type="entry name" value="Rep_fac-A_C"/>
    <property type="match status" value="1"/>
</dbReference>
<keyword evidence="7 9" id="KW-0238">DNA-binding</keyword>
<dbReference type="InterPro" id="IPR004365">
    <property type="entry name" value="NA-bd_OB_tRNA"/>
</dbReference>
<evidence type="ECO:0000313" key="15">
    <source>
        <dbReference type="EMBL" id="VWO94852.1"/>
    </source>
</evidence>
<keyword evidence="4 9" id="KW-0479">Metal-binding</keyword>
<dbReference type="PANTHER" id="PTHR47165:SF4">
    <property type="entry name" value="OS03G0429900 PROTEIN"/>
    <property type="match status" value="1"/>
</dbReference>
<dbReference type="EMBL" id="LR724281">
    <property type="protein sequence ID" value="VWO94852.1"/>
    <property type="molecule type" value="Genomic_DNA"/>
</dbReference>
<protein>
    <recommendedName>
        <fullName evidence="9">Replication protein A subunit</fullName>
    </recommendedName>
</protein>
<evidence type="ECO:0000256" key="8">
    <source>
        <dbReference type="ARBA" id="ARBA00023242"/>
    </source>
</evidence>
<dbReference type="CDD" id="cd04477">
    <property type="entry name" value="RPA1N"/>
    <property type="match status" value="1"/>
</dbReference>
<dbReference type="Pfam" id="PF01336">
    <property type="entry name" value="tRNA_anti-codon"/>
    <property type="match status" value="1"/>
</dbReference>
<dbReference type="AlphaFoldDB" id="A0A5K1JT50"/>